<dbReference type="OrthoDB" id="2671430at2759"/>
<evidence type="ECO:0000313" key="2">
    <source>
        <dbReference type="Proteomes" id="UP000054217"/>
    </source>
</evidence>
<evidence type="ECO:0000313" key="1">
    <source>
        <dbReference type="EMBL" id="KIO05157.1"/>
    </source>
</evidence>
<dbReference type="Proteomes" id="UP000054217">
    <property type="component" value="Unassembled WGS sequence"/>
</dbReference>
<proteinExistence type="predicted"/>
<dbReference type="STRING" id="870435.A0A0C3K6C8"/>
<dbReference type="InParanoid" id="A0A0C3K6C8"/>
<organism evidence="1 2">
    <name type="scientific">Pisolithus tinctorius Marx 270</name>
    <dbReference type="NCBI Taxonomy" id="870435"/>
    <lineage>
        <taxon>Eukaryota</taxon>
        <taxon>Fungi</taxon>
        <taxon>Dikarya</taxon>
        <taxon>Basidiomycota</taxon>
        <taxon>Agaricomycotina</taxon>
        <taxon>Agaricomycetes</taxon>
        <taxon>Agaricomycetidae</taxon>
        <taxon>Boletales</taxon>
        <taxon>Sclerodermatineae</taxon>
        <taxon>Pisolithaceae</taxon>
        <taxon>Pisolithus</taxon>
    </lineage>
</organism>
<name>A0A0C3K6C8_PISTI</name>
<sequence length="177" mass="19586">MDLTDCVSTYMVSWLHEEVIGGPRALPHVSIPLQIACEADHILPVIVEAYRECSHYAEIDRPAAVIDKEGNILLWYLPNAFGEAYQIWNSLGNLSIPLARSVKSNGAGGWRHDSNHFRPATDLKGAIDLSPAWFQQGHGVSHYPFKDDFTLVTLLTAQQPFTSPGSIATFKRKVGSK</sequence>
<accession>A0A0C3K6C8</accession>
<dbReference type="HOGENOM" id="CLU_1421945_0_0_1"/>
<protein>
    <submittedName>
        <fullName evidence="1">Uncharacterized protein</fullName>
    </submittedName>
</protein>
<reference evidence="1 2" key="1">
    <citation type="submission" date="2014-04" db="EMBL/GenBank/DDBJ databases">
        <authorList>
            <consortium name="DOE Joint Genome Institute"/>
            <person name="Kuo A."/>
            <person name="Kohler A."/>
            <person name="Costa M.D."/>
            <person name="Nagy L.G."/>
            <person name="Floudas D."/>
            <person name="Copeland A."/>
            <person name="Barry K.W."/>
            <person name="Cichocki N."/>
            <person name="Veneault-Fourrey C."/>
            <person name="LaButti K."/>
            <person name="Lindquist E.A."/>
            <person name="Lipzen A."/>
            <person name="Lundell T."/>
            <person name="Morin E."/>
            <person name="Murat C."/>
            <person name="Sun H."/>
            <person name="Tunlid A."/>
            <person name="Henrissat B."/>
            <person name="Grigoriev I.V."/>
            <person name="Hibbett D.S."/>
            <person name="Martin F."/>
            <person name="Nordberg H.P."/>
            <person name="Cantor M.N."/>
            <person name="Hua S.X."/>
        </authorList>
    </citation>
    <scope>NUCLEOTIDE SEQUENCE [LARGE SCALE GENOMIC DNA]</scope>
    <source>
        <strain evidence="1 2">Marx 270</strain>
    </source>
</reference>
<dbReference type="AlphaFoldDB" id="A0A0C3K6C8"/>
<keyword evidence="2" id="KW-1185">Reference proteome</keyword>
<gene>
    <name evidence="1" type="ORF">M404DRAFT_141727</name>
</gene>
<dbReference type="EMBL" id="KN831968">
    <property type="protein sequence ID" value="KIO05157.1"/>
    <property type="molecule type" value="Genomic_DNA"/>
</dbReference>
<reference evidence="2" key="2">
    <citation type="submission" date="2015-01" db="EMBL/GenBank/DDBJ databases">
        <title>Evolutionary Origins and Diversification of the Mycorrhizal Mutualists.</title>
        <authorList>
            <consortium name="DOE Joint Genome Institute"/>
            <consortium name="Mycorrhizal Genomics Consortium"/>
            <person name="Kohler A."/>
            <person name="Kuo A."/>
            <person name="Nagy L.G."/>
            <person name="Floudas D."/>
            <person name="Copeland A."/>
            <person name="Barry K.W."/>
            <person name="Cichocki N."/>
            <person name="Veneault-Fourrey C."/>
            <person name="LaButti K."/>
            <person name="Lindquist E.A."/>
            <person name="Lipzen A."/>
            <person name="Lundell T."/>
            <person name="Morin E."/>
            <person name="Murat C."/>
            <person name="Riley R."/>
            <person name="Ohm R."/>
            <person name="Sun H."/>
            <person name="Tunlid A."/>
            <person name="Henrissat B."/>
            <person name="Grigoriev I.V."/>
            <person name="Hibbett D.S."/>
            <person name="Martin F."/>
        </authorList>
    </citation>
    <scope>NUCLEOTIDE SEQUENCE [LARGE SCALE GENOMIC DNA]</scope>
    <source>
        <strain evidence="2">Marx 270</strain>
    </source>
</reference>